<dbReference type="Pfam" id="PF13620">
    <property type="entry name" value="CarboxypepD_reg"/>
    <property type="match status" value="1"/>
</dbReference>
<name>Q1IM28_KORVE</name>
<dbReference type="GO" id="GO:0030246">
    <property type="term" value="F:carbohydrate binding"/>
    <property type="evidence" value="ECO:0007669"/>
    <property type="project" value="InterPro"/>
</dbReference>
<evidence type="ECO:0000313" key="3">
    <source>
        <dbReference type="Proteomes" id="UP000002432"/>
    </source>
</evidence>
<dbReference type="AlphaFoldDB" id="Q1IM28"/>
<dbReference type="eggNOG" id="COG4932">
    <property type="taxonomic scope" value="Bacteria"/>
</dbReference>
<dbReference type="SUPFAM" id="SSF49452">
    <property type="entry name" value="Starch-binding domain-like"/>
    <property type="match status" value="1"/>
</dbReference>
<sequence length="563" mass="60906">MQIAPISRLSLLADCGLLLLALHLPIHAQEQANTPRDLVYSGPCRLGEALPDTPRFEVTGVVLNNVTGSPIEGATVKLSSECISDERARATTTDDEGRFTFTHVRGMDAYITATFGEAFPEWNVGRRADDPLNRYTIGPHTGVITLRLAPPAYITGVVRGADGAPLSPAMVTLRCLRPWGGWPQHEGCSSSNVKPDGSYRLGPLLPGRYAVVIEPEVEFGKAPAPDADGVTRSYVPVRQPALTDDESCPYFDLKEGEQKRLDFKLKREVLHHITGAITGKSWTTVNVVDRLGSQSYPVKLLAQCCEFEAWAPNGSFRIVGDGNLKGEVSIKVQDGDLSGVALPAHSDDRLTIPIEVSSTAPPNENSVCLFGETACGFWYANFLRFNPQGEFDVVLQSSMNGSTSDGVRHESVEVPSGNYELIVSTTGNVYAQTISSGATNLLRERLAVNPGDIPSPIRIVLAEGEIVTGTTLRNGKPARAFVYAVPSENDARAFQGVPSDEHGQYKLEGLAPIQYHFFASDVELNLDLHDPDAMRPWLQSSETRSLASGSTTSLDLHVLTPAK</sequence>
<dbReference type="RefSeq" id="WP_011523873.1">
    <property type="nucleotide sequence ID" value="NC_008009.1"/>
</dbReference>
<protein>
    <recommendedName>
        <fullName evidence="4">Intradiol ring-cleavage dioxygenases domain-containing protein</fullName>
    </recommendedName>
</protein>
<dbReference type="EnsemblBacteria" id="ABF42072">
    <property type="protein sequence ID" value="ABF42072"/>
    <property type="gene ID" value="Acid345_3071"/>
</dbReference>
<dbReference type="HOGENOM" id="CLU_483786_0_0_0"/>
<proteinExistence type="predicted"/>
<keyword evidence="1" id="KW-0732">Signal</keyword>
<dbReference type="KEGG" id="aba:Acid345_3071"/>
<keyword evidence="3" id="KW-1185">Reference proteome</keyword>
<evidence type="ECO:0000313" key="2">
    <source>
        <dbReference type="EMBL" id="ABF42072.1"/>
    </source>
</evidence>
<dbReference type="EMBL" id="CP000360">
    <property type="protein sequence ID" value="ABF42072.1"/>
    <property type="molecule type" value="Genomic_DNA"/>
</dbReference>
<organism evidence="2 3">
    <name type="scientific">Koribacter versatilis (strain Ellin345)</name>
    <dbReference type="NCBI Taxonomy" id="204669"/>
    <lineage>
        <taxon>Bacteria</taxon>
        <taxon>Pseudomonadati</taxon>
        <taxon>Acidobacteriota</taxon>
        <taxon>Terriglobia</taxon>
        <taxon>Terriglobales</taxon>
        <taxon>Candidatus Korobacteraceae</taxon>
        <taxon>Candidatus Korobacter</taxon>
    </lineage>
</organism>
<dbReference type="InterPro" id="IPR013784">
    <property type="entry name" value="Carb-bd-like_fold"/>
</dbReference>
<feature type="signal peptide" evidence="1">
    <location>
        <begin position="1"/>
        <end position="28"/>
    </location>
</feature>
<dbReference type="Gene3D" id="2.60.40.1120">
    <property type="entry name" value="Carboxypeptidase-like, regulatory domain"/>
    <property type="match status" value="1"/>
</dbReference>
<reference evidence="2 3" key="1">
    <citation type="journal article" date="2009" name="Appl. Environ. Microbiol.">
        <title>Three genomes from the phylum Acidobacteria provide insight into the lifestyles of these microorganisms in soils.</title>
        <authorList>
            <person name="Ward N.L."/>
            <person name="Challacombe J.F."/>
            <person name="Janssen P.H."/>
            <person name="Henrissat B."/>
            <person name="Coutinho P.M."/>
            <person name="Wu M."/>
            <person name="Xie G."/>
            <person name="Haft D.H."/>
            <person name="Sait M."/>
            <person name="Badger J."/>
            <person name="Barabote R.D."/>
            <person name="Bradley B."/>
            <person name="Brettin T.S."/>
            <person name="Brinkac L.M."/>
            <person name="Bruce D."/>
            <person name="Creasy T."/>
            <person name="Daugherty S.C."/>
            <person name="Davidsen T.M."/>
            <person name="DeBoy R.T."/>
            <person name="Detter J.C."/>
            <person name="Dodson R.J."/>
            <person name="Durkin A.S."/>
            <person name="Ganapathy A."/>
            <person name="Gwinn-Giglio M."/>
            <person name="Han C.S."/>
            <person name="Khouri H."/>
            <person name="Kiss H."/>
            <person name="Kothari S.P."/>
            <person name="Madupu R."/>
            <person name="Nelson K.E."/>
            <person name="Nelson W.C."/>
            <person name="Paulsen I."/>
            <person name="Penn K."/>
            <person name="Ren Q."/>
            <person name="Rosovitz M.J."/>
            <person name="Selengut J.D."/>
            <person name="Shrivastava S."/>
            <person name="Sullivan S.A."/>
            <person name="Tapia R."/>
            <person name="Thompson L.S."/>
            <person name="Watkins K.L."/>
            <person name="Yang Q."/>
            <person name="Yu C."/>
            <person name="Zafar N."/>
            <person name="Zhou L."/>
            <person name="Kuske C.R."/>
        </authorList>
    </citation>
    <scope>NUCLEOTIDE SEQUENCE [LARGE SCALE GENOMIC DNA]</scope>
    <source>
        <strain evidence="2 3">Ellin345</strain>
    </source>
</reference>
<gene>
    <name evidence="2" type="ordered locus">Acid345_3071</name>
</gene>
<dbReference type="STRING" id="204669.Acid345_3071"/>
<feature type="chain" id="PRO_5004191708" description="Intradiol ring-cleavage dioxygenases domain-containing protein" evidence="1">
    <location>
        <begin position="29"/>
        <end position="563"/>
    </location>
</feature>
<dbReference type="Proteomes" id="UP000002432">
    <property type="component" value="Chromosome"/>
</dbReference>
<evidence type="ECO:0008006" key="4">
    <source>
        <dbReference type="Google" id="ProtNLM"/>
    </source>
</evidence>
<dbReference type="SUPFAM" id="SSF49464">
    <property type="entry name" value="Carboxypeptidase regulatory domain-like"/>
    <property type="match status" value="1"/>
</dbReference>
<dbReference type="InterPro" id="IPR008969">
    <property type="entry name" value="CarboxyPept-like_regulatory"/>
</dbReference>
<accession>Q1IM28</accession>
<evidence type="ECO:0000256" key="1">
    <source>
        <dbReference type="SAM" id="SignalP"/>
    </source>
</evidence>